<evidence type="ECO:0000313" key="2">
    <source>
        <dbReference type="EMBL" id="QNH60928.1"/>
    </source>
</evidence>
<feature type="transmembrane region" description="Helical" evidence="1">
    <location>
        <begin position="50"/>
        <end position="73"/>
    </location>
</feature>
<dbReference type="RefSeq" id="WP_185886859.1">
    <property type="nucleotide sequence ID" value="NZ_CP060202.1"/>
</dbReference>
<protein>
    <submittedName>
        <fullName evidence="2">Uncharacterized protein</fullName>
    </submittedName>
</protein>
<keyword evidence="3" id="KW-1185">Reference proteome</keyword>
<keyword evidence="1" id="KW-0472">Membrane</keyword>
<name>A0A7G7W3I5_9BACT</name>
<evidence type="ECO:0000256" key="1">
    <source>
        <dbReference type="SAM" id="Phobius"/>
    </source>
</evidence>
<dbReference type="KEGG" id="hsk:H4317_12125"/>
<dbReference type="AlphaFoldDB" id="A0A7G7W3I5"/>
<sequence length="111" mass="11893">MKIFHKFQRVIAACLLTVLLFTASMQNTVALGTYTQATPLQSQNAMLEEAVFPAVAAVAFGVVVVGAFAYGVYTGYREAANGDSNNMANSVLLDPYQSNDFSEFDLKAAAI</sequence>
<reference evidence="2 3" key="1">
    <citation type="submission" date="2020-08" db="EMBL/GenBank/DDBJ databases">
        <title>Hymenobacter sp. S2-20-2 genome sequencing.</title>
        <authorList>
            <person name="Jin L."/>
        </authorList>
    </citation>
    <scope>NUCLEOTIDE SEQUENCE [LARGE SCALE GENOMIC DNA]</scope>
    <source>
        <strain evidence="2 3">S2-20-2</strain>
    </source>
</reference>
<accession>A0A7G7W3I5</accession>
<dbReference type="Proteomes" id="UP000515489">
    <property type="component" value="Chromosome"/>
</dbReference>
<dbReference type="EMBL" id="CP060202">
    <property type="protein sequence ID" value="QNH60928.1"/>
    <property type="molecule type" value="Genomic_DNA"/>
</dbReference>
<keyword evidence="1" id="KW-1133">Transmembrane helix</keyword>
<organism evidence="2 3">
    <name type="scientific">Hymenobacter sediminicola</name>
    <dbReference type="NCBI Taxonomy" id="2761579"/>
    <lineage>
        <taxon>Bacteria</taxon>
        <taxon>Pseudomonadati</taxon>
        <taxon>Bacteroidota</taxon>
        <taxon>Cytophagia</taxon>
        <taxon>Cytophagales</taxon>
        <taxon>Hymenobacteraceae</taxon>
        <taxon>Hymenobacter</taxon>
    </lineage>
</organism>
<proteinExistence type="predicted"/>
<keyword evidence="1" id="KW-0812">Transmembrane</keyword>
<evidence type="ECO:0000313" key="3">
    <source>
        <dbReference type="Proteomes" id="UP000515489"/>
    </source>
</evidence>
<gene>
    <name evidence="2" type="ORF">H4317_12125</name>
</gene>